<dbReference type="InterPro" id="IPR000182">
    <property type="entry name" value="GNAT_dom"/>
</dbReference>
<accession>A0ABU7K5U9</accession>
<keyword evidence="2" id="KW-0012">Acyltransferase</keyword>
<dbReference type="InterPro" id="IPR016181">
    <property type="entry name" value="Acyl_CoA_acyltransferase"/>
</dbReference>
<dbReference type="Gene3D" id="3.40.630.30">
    <property type="match status" value="1"/>
</dbReference>
<dbReference type="Pfam" id="PF00583">
    <property type="entry name" value="Acetyltransf_1"/>
    <property type="match status" value="1"/>
</dbReference>
<sequence>MKVTTTTLDMLSAPEEAPRAFPDDVRLDRAPAVSPEYARFLYGLVGGPWHWTERLGWSRERWVEELAVRGTEFWILYGGGLPLGYLHLQPTRQEEGTHVEIRYFGLAEQAIGRGLGGRLLEHGIRAAWSLPERFDLADVTRVWVHTCTLDGPAALANYQDRGLRICRVEETDEPVADRPLGSWASTGGPTGAP</sequence>
<dbReference type="RefSeq" id="WP_330091417.1">
    <property type="nucleotide sequence ID" value="NZ_JAUZMY010000008.1"/>
</dbReference>
<dbReference type="EC" id="2.3.1.-" evidence="2"/>
<gene>
    <name evidence="2" type="ORF">Q8791_10365</name>
</gene>
<evidence type="ECO:0000313" key="3">
    <source>
        <dbReference type="Proteomes" id="UP001356095"/>
    </source>
</evidence>
<dbReference type="CDD" id="cd04301">
    <property type="entry name" value="NAT_SF"/>
    <property type="match status" value="1"/>
</dbReference>
<dbReference type="Proteomes" id="UP001356095">
    <property type="component" value="Unassembled WGS sequence"/>
</dbReference>
<evidence type="ECO:0000259" key="1">
    <source>
        <dbReference type="PROSITE" id="PS51186"/>
    </source>
</evidence>
<protein>
    <submittedName>
        <fullName evidence="2">GNAT family N-acetyltransferase</fullName>
        <ecNumber evidence="2">2.3.1.-</ecNumber>
    </submittedName>
</protein>
<keyword evidence="2" id="KW-0808">Transferase</keyword>
<dbReference type="SUPFAM" id="SSF55729">
    <property type="entry name" value="Acyl-CoA N-acyltransferases (Nat)"/>
    <property type="match status" value="1"/>
</dbReference>
<comment type="caution">
    <text evidence="2">The sequence shown here is derived from an EMBL/GenBank/DDBJ whole genome shotgun (WGS) entry which is preliminary data.</text>
</comment>
<dbReference type="GO" id="GO:0016746">
    <property type="term" value="F:acyltransferase activity"/>
    <property type="evidence" value="ECO:0007669"/>
    <property type="project" value="UniProtKB-KW"/>
</dbReference>
<name>A0ABU7K5U9_9ACTN</name>
<keyword evidence="3" id="KW-1185">Reference proteome</keyword>
<evidence type="ECO:0000313" key="2">
    <source>
        <dbReference type="EMBL" id="MEE2037621.1"/>
    </source>
</evidence>
<proteinExistence type="predicted"/>
<organism evidence="2 3">
    <name type="scientific">Nocardiopsis codii</name>
    <dbReference type="NCBI Taxonomy" id="3065942"/>
    <lineage>
        <taxon>Bacteria</taxon>
        <taxon>Bacillati</taxon>
        <taxon>Actinomycetota</taxon>
        <taxon>Actinomycetes</taxon>
        <taxon>Streptosporangiales</taxon>
        <taxon>Nocardiopsidaceae</taxon>
        <taxon>Nocardiopsis</taxon>
    </lineage>
</organism>
<dbReference type="PROSITE" id="PS51186">
    <property type="entry name" value="GNAT"/>
    <property type="match status" value="1"/>
</dbReference>
<dbReference type="EMBL" id="JAUZMY010000008">
    <property type="protein sequence ID" value="MEE2037621.1"/>
    <property type="molecule type" value="Genomic_DNA"/>
</dbReference>
<feature type="domain" description="N-acetyltransferase" evidence="1">
    <location>
        <begin position="28"/>
        <end position="181"/>
    </location>
</feature>
<reference evidence="2 3" key="1">
    <citation type="submission" date="2023-08" db="EMBL/GenBank/DDBJ databases">
        <authorList>
            <person name="Girao M."/>
            <person name="Carvalho M.F."/>
        </authorList>
    </citation>
    <scope>NUCLEOTIDE SEQUENCE [LARGE SCALE GENOMIC DNA]</scope>
    <source>
        <strain evidence="2 3">CT-R113</strain>
    </source>
</reference>